<dbReference type="AlphaFoldDB" id="A0A392QVI0"/>
<organism evidence="2 3">
    <name type="scientific">Trifolium medium</name>
    <dbReference type="NCBI Taxonomy" id="97028"/>
    <lineage>
        <taxon>Eukaryota</taxon>
        <taxon>Viridiplantae</taxon>
        <taxon>Streptophyta</taxon>
        <taxon>Embryophyta</taxon>
        <taxon>Tracheophyta</taxon>
        <taxon>Spermatophyta</taxon>
        <taxon>Magnoliopsida</taxon>
        <taxon>eudicotyledons</taxon>
        <taxon>Gunneridae</taxon>
        <taxon>Pentapetalae</taxon>
        <taxon>rosids</taxon>
        <taxon>fabids</taxon>
        <taxon>Fabales</taxon>
        <taxon>Fabaceae</taxon>
        <taxon>Papilionoideae</taxon>
        <taxon>50 kb inversion clade</taxon>
        <taxon>NPAAA clade</taxon>
        <taxon>Hologalegina</taxon>
        <taxon>IRL clade</taxon>
        <taxon>Trifolieae</taxon>
        <taxon>Trifolium</taxon>
    </lineage>
</organism>
<feature type="non-terminal residue" evidence="2">
    <location>
        <position position="29"/>
    </location>
</feature>
<keyword evidence="1" id="KW-0812">Transmembrane</keyword>
<comment type="caution">
    <text evidence="2">The sequence shown here is derived from an EMBL/GenBank/DDBJ whole genome shotgun (WGS) entry which is preliminary data.</text>
</comment>
<protein>
    <submittedName>
        <fullName evidence="2">Uncharacterized protein</fullName>
    </submittedName>
</protein>
<dbReference type="Proteomes" id="UP000265520">
    <property type="component" value="Unassembled WGS sequence"/>
</dbReference>
<evidence type="ECO:0000256" key="1">
    <source>
        <dbReference type="SAM" id="Phobius"/>
    </source>
</evidence>
<reference evidence="2 3" key="1">
    <citation type="journal article" date="2018" name="Front. Plant Sci.">
        <title>Red Clover (Trifolium pratense) and Zigzag Clover (T. medium) - A Picture of Genomic Similarities and Differences.</title>
        <authorList>
            <person name="Dluhosova J."/>
            <person name="Istvanek J."/>
            <person name="Nedelnik J."/>
            <person name="Repkova J."/>
        </authorList>
    </citation>
    <scope>NUCLEOTIDE SEQUENCE [LARGE SCALE GENOMIC DNA]</scope>
    <source>
        <strain evidence="3">cv. 10/8</strain>
        <tissue evidence="2">Leaf</tissue>
    </source>
</reference>
<keyword evidence="1" id="KW-0472">Membrane</keyword>
<feature type="transmembrane region" description="Helical" evidence="1">
    <location>
        <begin position="12"/>
        <end position="28"/>
    </location>
</feature>
<accession>A0A392QVI0</accession>
<name>A0A392QVI0_9FABA</name>
<sequence>MVGKFSTVHSQLFPTFFIAAAPLLMVATF</sequence>
<evidence type="ECO:0000313" key="2">
    <source>
        <dbReference type="EMBL" id="MCI28371.1"/>
    </source>
</evidence>
<evidence type="ECO:0000313" key="3">
    <source>
        <dbReference type="Proteomes" id="UP000265520"/>
    </source>
</evidence>
<keyword evidence="3" id="KW-1185">Reference proteome</keyword>
<proteinExistence type="predicted"/>
<keyword evidence="1" id="KW-1133">Transmembrane helix</keyword>
<dbReference type="EMBL" id="LXQA010165296">
    <property type="protein sequence ID" value="MCI28371.1"/>
    <property type="molecule type" value="Genomic_DNA"/>
</dbReference>